<feature type="compositionally biased region" description="Low complexity" evidence="11">
    <location>
        <begin position="551"/>
        <end position="562"/>
    </location>
</feature>
<comment type="function">
    <text evidence="8">Regulates cellular senescence through inhibition of PTEN translation. Acts as a pro-apoptotic regulator in response to DNA damage.</text>
</comment>
<organism evidence="12 13">
    <name type="scientific">Collybiopsis confluens</name>
    <dbReference type="NCBI Taxonomy" id="2823264"/>
    <lineage>
        <taxon>Eukaryota</taxon>
        <taxon>Fungi</taxon>
        <taxon>Dikarya</taxon>
        <taxon>Basidiomycota</taxon>
        <taxon>Agaricomycotina</taxon>
        <taxon>Agaricomycetes</taxon>
        <taxon>Agaricomycetidae</taxon>
        <taxon>Agaricales</taxon>
        <taxon>Marasmiineae</taxon>
        <taxon>Omphalotaceae</taxon>
        <taxon>Collybiopsis</taxon>
    </lineage>
</organism>
<evidence type="ECO:0000256" key="7">
    <source>
        <dbReference type="ARBA" id="ARBA00023242"/>
    </source>
</evidence>
<evidence type="ECO:0000313" key="13">
    <source>
        <dbReference type="Proteomes" id="UP000518752"/>
    </source>
</evidence>
<evidence type="ECO:0000256" key="6">
    <source>
        <dbReference type="ARBA" id="ARBA00023054"/>
    </source>
</evidence>
<feature type="region of interest" description="Disordered" evidence="11">
    <location>
        <begin position="629"/>
        <end position="649"/>
    </location>
</feature>
<evidence type="ECO:0000256" key="10">
    <source>
        <dbReference type="ARBA" id="ARBA00070787"/>
    </source>
</evidence>
<feature type="compositionally biased region" description="Basic and acidic residues" evidence="11">
    <location>
        <begin position="629"/>
        <end position="641"/>
    </location>
</feature>
<protein>
    <recommendedName>
        <fullName evidence="10">Ribosomal L1 domain-containing protein 1</fullName>
    </recommendedName>
</protein>
<accession>A0A8H5HCQ1</accession>
<dbReference type="InterPro" id="IPR023674">
    <property type="entry name" value="Ribosomal_uL1-like"/>
</dbReference>
<keyword evidence="13" id="KW-1185">Reference proteome</keyword>
<evidence type="ECO:0000256" key="3">
    <source>
        <dbReference type="ARBA" id="ARBA00022553"/>
    </source>
</evidence>
<dbReference type="InterPro" id="IPR028364">
    <property type="entry name" value="Ribosomal_uL1/biogenesis"/>
</dbReference>
<evidence type="ECO:0000256" key="8">
    <source>
        <dbReference type="ARBA" id="ARBA00054167"/>
    </source>
</evidence>
<evidence type="ECO:0000256" key="11">
    <source>
        <dbReference type="SAM" id="MobiDB-lite"/>
    </source>
</evidence>
<evidence type="ECO:0000313" key="12">
    <source>
        <dbReference type="EMBL" id="KAF5380756.1"/>
    </source>
</evidence>
<gene>
    <name evidence="12" type="ORF">D9757_007160</name>
</gene>
<proteinExistence type="inferred from homology"/>
<comment type="similarity">
    <text evidence="9">Belongs to the universal ribosomal protein uL1 family. Highly divergent.</text>
</comment>
<keyword evidence="2" id="KW-1017">Isopeptide bond</keyword>
<feature type="compositionally biased region" description="Low complexity" evidence="11">
    <location>
        <begin position="332"/>
        <end position="357"/>
    </location>
</feature>
<keyword evidence="6" id="KW-0175">Coiled coil</keyword>
<feature type="compositionally biased region" description="Acidic residues" evidence="11">
    <location>
        <begin position="258"/>
        <end position="275"/>
    </location>
</feature>
<comment type="caution">
    <text evidence="12">The sequence shown here is derived from an EMBL/GenBank/DDBJ whole genome shotgun (WGS) entry which is preliminary data.</text>
</comment>
<feature type="compositionally biased region" description="Basic and acidic residues" evidence="11">
    <location>
        <begin position="474"/>
        <end position="483"/>
    </location>
</feature>
<evidence type="ECO:0000256" key="1">
    <source>
        <dbReference type="ARBA" id="ARBA00004604"/>
    </source>
</evidence>
<dbReference type="Gene3D" id="3.40.50.790">
    <property type="match status" value="1"/>
</dbReference>
<evidence type="ECO:0000256" key="9">
    <source>
        <dbReference type="ARBA" id="ARBA00061550"/>
    </source>
</evidence>
<evidence type="ECO:0000256" key="4">
    <source>
        <dbReference type="ARBA" id="ARBA00022843"/>
    </source>
</evidence>
<dbReference type="Proteomes" id="UP000518752">
    <property type="component" value="Unassembled WGS sequence"/>
</dbReference>
<dbReference type="GO" id="GO:0005730">
    <property type="term" value="C:nucleolus"/>
    <property type="evidence" value="ECO:0007669"/>
    <property type="project" value="UniProtKB-SubCell"/>
</dbReference>
<keyword evidence="3" id="KW-0597">Phosphoprotein</keyword>
<reference evidence="12 13" key="1">
    <citation type="journal article" date="2020" name="ISME J.">
        <title>Uncovering the hidden diversity of litter-decomposition mechanisms in mushroom-forming fungi.</title>
        <authorList>
            <person name="Floudas D."/>
            <person name="Bentzer J."/>
            <person name="Ahren D."/>
            <person name="Johansson T."/>
            <person name="Persson P."/>
            <person name="Tunlid A."/>
        </authorList>
    </citation>
    <scope>NUCLEOTIDE SEQUENCE [LARGE SCALE GENOMIC DNA]</scope>
    <source>
        <strain evidence="12 13">CBS 406.79</strain>
    </source>
</reference>
<keyword evidence="5" id="KW-0007">Acetylation</keyword>
<comment type="subcellular location">
    <subcellularLocation>
        <location evidence="1">Nucleus</location>
        <location evidence="1">Nucleolus</location>
    </subcellularLocation>
</comment>
<name>A0A8H5HCQ1_9AGAR</name>
<feature type="region of interest" description="Disordered" evidence="11">
    <location>
        <begin position="248"/>
        <end position="614"/>
    </location>
</feature>
<keyword evidence="7" id="KW-0539">Nucleus</keyword>
<dbReference type="SUPFAM" id="SSF56808">
    <property type="entry name" value="Ribosomal protein L1"/>
    <property type="match status" value="1"/>
</dbReference>
<dbReference type="OrthoDB" id="10251727at2759"/>
<sequence length="665" mass="71612">MTDSKISERVLISQCEAAIDALVSHVTKFTEKKAESQLLPDAEPIFWLTIALKKQPEGNALKVFKIPVAHPIIDPRKESVCLLTKEPQRTYKDLIADNDIKFIHRVIDISKLKGKFKAYDARRALLKQHGLFLADDRILPLLPKLLGSKFFEAKKQPLPVTVTRKDLKAELERAISSTYMPNIRGTSISIKIGRLSQKPSHILDNLKTALPVIAEKINGGWDNIQSLGLKTSNSINLPLWTCQLTDEDGGRWTGLTAAEDEDEDEDVEMDGDDSSGDAPVAEVPVKGRKRAAAADEDEGEKPNKKSKNSTTTSIDETPSVPNSKKKKESGFAPTPVNTPATANKAAPAATVPTPDTPATKKKGKKKSVAVESTSTPAPVVATADVSTTKKSKKARASEGAVANVPKEETSTSISGAPKQKKKKGENDFPSPATIKGVRENFPTAVAQTAPAKEQSKTASKKMSSEEAVPTQEVGQEKEEEVVIVKKIGGGNGGDASQKKTKKAKKTKGDDGAALPLPSSVEAKDDGDDSLPPAKENKKEKKDKKGKNSTDAPVVPMVVAPAPLSSDASKVEKKKERRGKKLTEVPAAPMDVDPIPDLPEVETEKKEKKTKKVKPAEEIPVAATSLSKDELKQKKIDTPGEKKKGKVVKTKTGKSAKDLLLGKKVL</sequence>
<dbReference type="EMBL" id="JAACJN010000062">
    <property type="protein sequence ID" value="KAF5380756.1"/>
    <property type="molecule type" value="Genomic_DNA"/>
</dbReference>
<evidence type="ECO:0000256" key="2">
    <source>
        <dbReference type="ARBA" id="ARBA00022499"/>
    </source>
</evidence>
<dbReference type="Pfam" id="PF00687">
    <property type="entry name" value="Ribosomal_L1"/>
    <property type="match status" value="1"/>
</dbReference>
<dbReference type="FunFam" id="3.40.50.790:FF:000004">
    <property type="entry name" value="Ribosomal L1 domain-containing 1-like 1"/>
    <property type="match status" value="1"/>
</dbReference>
<dbReference type="AlphaFoldDB" id="A0A8H5HCQ1"/>
<dbReference type="InterPro" id="IPR016095">
    <property type="entry name" value="Ribosomal_uL1_3-a/b-sand"/>
</dbReference>
<keyword evidence="4" id="KW-0832">Ubl conjugation</keyword>
<evidence type="ECO:0000256" key="5">
    <source>
        <dbReference type="ARBA" id="ARBA00022990"/>
    </source>
</evidence>